<proteinExistence type="predicted"/>
<dbReference type="PANTHER" id="PTHR33498">
    <property type="entry name" value="TRANSPOSASE FOR INSERTION SEQUENCE ELEMENT IS1557"/>
    <property type="match status" value="1"/>
</dbReference>
<dbReference type="RefSeq" id="WP_209650428.1">
    <property type="nucleotide sequence ID" value="NZ_JBEPNV010000001.1"/>
</dbReference>
<evidence type="ECO:0000313" key="3">
    <source>
        <dbReference type="Proteomes" id="UP001549119"/>
    </source>
</evidence>
<keyword evidence="3" id="KW-1185">Reference proteome</keyword>
<dbReference type="NCBIfam" id="NF033550">
    <property type="entry name" value="transpos_ISL3"/>
    <property type="match status" value="1"/>
</dbReference>
<feature type="domain" description="Transposase IS204/IS1001/IS1096/IS1165 DDE" evidence="1">
    <location>
        <begin position="156"/>
        <end position="387"/>
    </location>
</feature>
<gene>
    <name evidence="2" type="ORF">ABIC20_005671</name>
</gene>
<reference evidence="2 3" key="1">
    <citation type="submission" date="2024-06" db="EMBL/GenBank/DDBJ databases">
        <title>Genomics of switchgrass bacterial isolates.</title>
        <authorList>
            <person name="Shade A."/>
        </authorList>
    </citation>
    <scope>NUCLEOTIDE SEQUENCE [LARGE SCALE GENOMIC DNA]</scope>
    <source>
        <strain evidence="2 3">PvP084</strain>
    </source>
</reference>
<dbReference type="Pfam" id="PF01610">
    <property type="entry name" value="DDE_Tnp_ISL3"/>
    <property type="match status" value="1"/>
</dbReference>
<evidence type="ECO:0000259" key="1">
    <source>
        <dbReference type="Pfam" id="PF01610"/>
    </source>
</evidence>
<dbReference type="InterPro" id="IPR047951">
    <property type="entry name" value="Transpos_ISL3"/>
</dbReference>
<dbReference type="InterPro" id="IPR002560">
    <property type="entry name" value="Transposase_DDE"/>
</dbReference>
<comment type="caution">
    <text evidence="2">The sequence shown here is derived from an EMBL/GenBank/DDBJ whole genome shotgun (WGS) entry which is preliminary data.</text>
</comment>
<dbReference type="PANTHER" id="PTHR33498:SF1">
    <property type="entry name" value="TRANSPOSASE FOR INSERTION SEQUENCE ELEMENT IS1557"/>
    <property type="match status" value="1"/>
</dbReference>
<evidence type="ECO:0000313" key="2">
    <source>
        <dbReference type="EMBL" id="MET3868362.1"/>
    </source>
</evidence>
<protein>
    <submittedName>
        <fullName evidence="2">Transposase</fullName>
    </submittedName>
</protein>
<name>A0ABV2NPB2_9HYPH</name>
<accession>A0ABV2NPB2</accession>
<sequence length="436" mass="51029">MTDLLRLDRLIVEDTRTEDGTLIITVRSKAPTFPRCCLLADMRHVTKRNGKHRDFPIQGQPVKLKMRRQTVFIEIDRQRYKCKECGRPMYEGLPDIDTRHDMTKKLLRRIQKDAVEWPFNQAAQVNGVDAKQVERIFKDYAAKKLKGYVPTMPRVLGMDEKYIQKKARFIIGDIERGYMLDMQPSRKVLDLNRYFGAMPGRNHVEVVCQDMWKDYRGITKKLFPNAVTVIDKYHVQRTSNRGVEAIRRLFQGDISKSERIHLKNKQKVFLARWETAKPFTRNQLTALFTFFPELKHAYEWKEAYYEIYDATSKAEASERMDQWLRDLPPAYRRPFKPSIDAINNWRPWILNYWDHLQTNAYVESLNNLIGRMNMQGVGYDLETLRAKALLKHGRIGEEIRLGITREGHGHGALRTRKLILGVPLSTLEADLAAGTF</sequence>
<dbReference type="EMBL" id="JBEPNW010000002">
    <property type="protein sequence ID" value="MET3868362.1"/>
    <property type="molecule type" value="Genomic_DNA"/>
</dbReference>
<organism evidence="2 3">
    <name type="scientific">Methylobacterium radiotolerans</name>
    <dbReference type="NCBI Taxonomy" id="31998"/>
    <lineage>
        <taxon>Bacteria</taxon>
        <taxon>Pseudomonadati</taxon>
        <taxon>Pseudomonadota</taxon>
        <taxon>Alphaproteobacteria</taxon>
        <taxon>Hyphomicrobiales</taxon>
        <taxon>Methylobacteriaceae</taxon>
        <taxon>Methylobacterium</taxon>
    </lineage>
</organism>
<dbReference type="Proteomes" id="UP001549119">
    <property type="component" value="Unassembled WGS sequence"/>
</dbReference>